<evidence type="ECO:0000256" key="1">
    <source>
        <dbReference type="ARBA" id="ARBA00008779"/>
    </source>
</evidence>
<proteinExistence type="inferred from homology"/>
<dbReference type="InterPro" id="IPR000917">
    <property type="entry name" value="Sulfatase_N"/>
</dbReference>
<dbReference type="PANTHER" id="PTHR42693">
    <property type="entry name" value="ARYLSULFATASE FAMILY MEMBER"/>
    <property type="match status" value="1"/>
</dbReference>
<keyword evidence="2" id="KW-0378">Hydrolase</keyword>
<evidence type="ECO:0000313" key="5">
    <source>
        <dbReference type="Proteomes" id="UP001225316"/>
    </source>
</evidence>
<protein>
    <submittedName>
        <fullName evidence="4">Sulfatase-like hydrolase/transferase</fullName>
    </submittedName>
</protein>
<comment type="caution">
    <text evidence="4">The sequence shown here is derived from an EMBL/GenBank/DDBJ whole genome shotgun (WGS) entry which is preliminary data.</text>
</comment>
<comment type="similarity">
    <text evidence="1">Belongs to the sulfatase family.</text>
</comment>
<keyword evidence="5" id="KW-1185">Reference proteome</keyword>
<dbReference type="Proteomes" id="UP001225316">
    <property type="component" value="Unassembled WGS sequence"/>
</dbReference>
<dbReference type="SUPFAM" id="SSF53649">
    <property type="entry name" value="Alkaline phosphatase-like"/>
    <property type="match status" value="1"/>
</dbReference>
<dbReference type="PANTHER" id="PTHR42693:SF53">
    <property type="entry name" value="ENDO-4-O-SULFATASE"/>
    <property type="match status" value="1"/>
</dbReference>
<reference evidence="4 5" key="1">
    <citation type="submission" date="2023-04" db="EMBL/GenBank/DDBJ databases">
        <title>A novel bacteria isolated from coastal sediment.</title>
        <authorList>
            <person name="Liu X.-J."/>
            <person name="Du Z.-J."/>
        </authorList>
    </citation>
    <scope>NUCLEOTIDE SEQUENCE [LARGE SCALE GENOMIC DNA]</scope>
    <source>
        <strain evidence="4 5">SDUM461003</strain>
    </source>
</reference>
<dbReference type="Gene3D" id="3.40.720.10">
    <property type="entry name" value="Alkaline Phosphatase, subunit A"/>
    <property type="match status" value="1"/>
</dbReference>
<evidence type="ECO:0000256" key="2">
    <source>
        <dbReference type="ARBA" id="ARBA00022801"/>
    </source>
</evidence>
<evidence type="ECO:0000313" key="4">
    <source>
        <dbReference type="EMBL" id="MDQ8207151.1"/>
    </source>
</evidence>
<sequence>MPQSKLSKSKPNIILVTTDQQRWDALNYNRPGTALRTPFLDAMAAGGLNCTRAYTTCPVCIPARRSLLSGLHPQTHKLYGYQDGLDWEAPISCPETLGRNGYQTQLIGKLHLHPQRKSYGYDHQIRVESPNDRGDTILQNVNDWAKDLKRRGIEHPNHSGIDSNGRAARPWDLEEQYHLTSWLTDRAVEYVTEYRDPTRPFFLHLSHWAPHPPLIPPQAYWDQYANHGMTPAYGDWAPDLPWRPGTADTNAIGPFREDEIEDMIRGYYGLVTHIDHRMNHFMSRAFGYGSPRAHEPTVIIYTSDHGEMLGDHHLYRKSLPYEASAHVPFFICWRNMDLKPGAFDGLVSLEDVTATIFDLCGVAQPEQYNSELEGRSLVPALRGEKCHTRDRLFGECTGVGTHNYMIEGPLKYIWFERTQEEQLFNVLDDPDETHDLSGSHKDLLPNFRKHMADYLKDRSDRHYDPSQCVPCNNQPPKVFWEKHL</sequence>
<name>A0ABU1ASL3_9BACT</name>
<evidence type="ECO:0000259" key="3">
    <source>
        <dbReference type="Pfam" id="PF00884"/>
    </source>
</evidence>
<dbReference type="Pfam" id="PF00884">
    <property type="entry name" value="Sulfatase"/>
    <property type="match status" value="1"/>
</dbReference>
<dbReference type="InterPro" id="IPR017850">
    <property type="entry name" value="Alkaline_phosphatase_core_sf"/>
</dbReference>
<accession>A0ABU1ASL3</accession>
<dbReference type="RefSeq" id="WP_308949288.1">
    <property type="nucleotide sequence ID" value="NZ_JARXHW010000010.1"/>
</dbReference>
<feature type="domain" description="Sulfatase N-terminal" evidence="3">
    <location>
        <begin position="11"/>
        <end position="362"/>
    </location>
</feature>
<organism evidence="4 5">
    <name type="scientific">Thalassobacterium maritimum</name>
    <dbReference type="NCBI Taxonomy" id="3041265"/>
    <lineage>
        <taxon>Bacteria</taxon>
        <taxon>Pseudomonadati</taxon>
        <taxon>Verrucomicrobiota</taxon>
        <taxon>Opitutia</taxon>
        <taxon>Puniceicoccales</taxon>
        <taxon>Coraliomargaritaceae</taxon>
        <taxon>Thalassobacterium</taxon>
    </lineage>
</organism>
<dbReference type="InterPro" id="IPR050738">
    <property type="entry name" value="Sulfatase"/>
</dbReference>
<dbReference type="EMBL" id="JARXHW010000010">
    <property type="protein sequence ID" value="MDQ8207151.1"/>
    <property type="molecule type" value="Genomic_DNA"/>
</dbReference>
<gene>
    <name evidence="4" type="ORF">QEH52_06510</name>
</gene>